<dbReference type="AlphaFoldDB" id="A0A9P7YIG0"/>
<proteinExistence type="predicted"/>
<feature type="compositionally biased region" description="Polar residues" evidence="1">
    <location>
        <begin position="874"/>
        <end position="885"/>
    </location>
</feature>
<feature type="compositionally biased region" description="Low complexity" evidence="1">
    <location>
        <begin position="904"/>
        <end position="929"/>
    </location>
</feature>
<name>A0A9P7YIG0_9HELO</name>
<sequence length="947" mass="106256">MDHLNLPLGEVFRPLHYGNAFRKSEHDFHTFPKEVGWRLNGQELEVTGECRITDFNQFMQSWLFFGLLTTVLQDENWSQDDFIIQASDRIKTGELKRYLEKWEEREAADLPGQTLRMIKAQLALDKACKFVLLYCTLDGQKSLKTPREIDQDLALSLMVLGETLTNAKAKIVKRVGFTIRGWHGDANEGWGTPSCVIDGMIEDGWCPRTIHMLKGQLRSHATSLLFAFKSHQGVKFHGHDHCDDNRCKVNAKDSNGGKYKTHHHSPLCPDSKNPDVKKCYLIGPEIPKLIDTIKSGCIPILEYRKSNTEDKWIVDVEKHKPYVSYATISHVWTDGYGNPEENKLWKCQLDYFDTLFKKVPEKIPSARCTRFWIDTLAIPVDNAYKIERRQAIQKIHDIYTKAKYTVVIDNGLNQMPSGGDYEQTAMKILASGWMRRLWTLQEAYLSQRLLFAFQKNEVRNLDDLEDMYPEANEVLASNIPAAARNYFYNLLGNDRKSRIHGVQTHGAEYGLLASVWRAAQWRTTGHLEHETLALATLLNLDYQEVAFKRAGYVSTAYTPEAKSQGKRDEMMSDLWALLDETCPGSIPSGIIFLPGPRLSIEGFGWAPKSWMSGQQIDYPDPLSSMLTGAKLVNGKGLEVHYPGFLLHAGNQDSILQEKGKSFHFPSDNTLLEWYQVTIAEDLASDRGTFLEGEGKFAIILCRPRTREQDEIALLVKIKREKKQRLAGNQTPITIYHVYIVCRVRIKRETGLSQLSEWKGFIHKSDEDGNKFVCGEVLDSSQRWHVDGFPTPGESHEPETDRVGELPVASRTTAIQRDRDLEPPGVQQFPPVSAAAGGVRRGTRSSLARRSTGELPRLGRPTSTTSLVSTRAAHSGTNWAATNGSTREGPGSAPRRQSTMSVGESSTRGRNSGRGRATAAAGVGSSTGTRIMTASPTPISRQGTGNLG</sequence>
<feature type="compositionally biased region" description="Polar residues" evidence="1">
    <location>
        <begin position="894"/>
        <end position="903"/>
    </location>
</feature>
<evidence type="ECO:0000259" key="2">
    <source>
        <dbReference type="Pfam" id="PF06985"/>
    </source>
</evidence>
<evidence type="ECO:0000313" key="4">
    <source>
        <dbReference type="Proteomes" id="UP000824998"/>
    </source>
</evidence>
<organism evidence="3 4">
    <name type="scientific">Amylocarpus encephaloides</name>
    <dbReference type="NCBI Taxonomy" id="45428"/>
    <lineage>
        <taxon>Eukaryota</taxon>
        <taxon>Fungi</taxon>
        <taxon>Dikarya</taxon>
        <taxon>Ascomycota</taxon>
        <taxon>Pezizomycotina</taxon>
        <taxon>Leotiomycetes</taxon>
        <taxon>Helotiales</taxon>
        <taxon>Helotiales incertae sedis</taxon>
        <taxon>Amylocarpus</taxon>
    </lineage>
</organism>
<evidence type="ECO:0000313" key="3">
    <source>
        <dbReference type="EMBL" id="KAG9234097.1"/>
    </source>
</evidence>
<feature type="compositionally biased region" description="Polar residues" evidence="1">
    <location>
        <begin position="931"/>
        <end position="947"/>
    </location>
</feature>
<reference evidence="3" key="1">
    <citation type="journal article" date="2021" name="IMA Fungus">
        <title>Genomic characterization of three marine fungi, including Emericellopsis atlantica sp. nov. with signatures of a generalist lifestyle and marine biomass degradation.</title>
        <authorList>
            <person name="Hagestad O.C."/>
            <person name="Hou L."/>
            <person name="Andersen J.H."/>
            <person name="Hansen E.H."/>
            <person name="Altermark B."/>
            <person name="Li C."/>
            <person name="Kuhnert E."/>
            <person name="Cox R.J."/>
            <person name="Crous P.W."/>
            <person name="Spatafora J.W."/>
            <person name="Lail K."/>
            <person name="Amirebrahimi M."/>
            <person name="Lipzen A."/>
            <person name="Pangilinan J."/>
            <person name="Andreopoulos W."/>
            <person name="Hayes R.D."/>
            <person name="Ng V."/>
            <person name="Grigoriev I.V."/>
            <person name="Jackson S.A."/>
            <person name="Sutton T.D.S."/>
            <person name="Dobson A.D.W."/>
            <person name="Rama T."/>
        </authorList>
    </citation>
    <scope>NUCLEOTIDE SEQUENCE</scope>
    <source>
        <strain evidence="3">TRa018bII</strain>
    </source>
</reference>
<feature type="domain" description="Heterokaryon incompatibility" evidence="2">
    <location>
        <begin position="325"/>
        <end position="408"/>
    </location>
</feature>
<gene>
    <name evidence="3" type="ORF">BJ875DRAFT_25721</name>
</gene>
<dbReference type="InterPro" id="IPR010730">
    <property type="entry name" value="HET"/>
</dbReference>
<evidence type="ECO:0000256" key="1">
    <source>
        <dbReference type="SAM" id="MobiDB-lite"/>
    </source>
</evidence>
<dbReference type="Pfam" id="PF06985">
    <property type="entry name" value="HET"/>
    <property type="match status" value="1"/>
</dbReference>
<comment type="caution">
    <text evidence="3">The sequence shown here is derived from an EMBL/GenBank/DDBJ whole genome shotgun (WGS) entry which is preliminary data.</text>
</comment>
<feature type="region of interest" description="Disordered" evidence="1">
    <location>
        <begin position="784"/>
        <end position="947"/>
    </location>
</feature>
<dbReference type="PANTHER" id="PTHR39596:SF2">
    <property type="entry name" value="HET DOMAIN PROTEIN (AFU_ORTHOLOGUE AFUA_1G17550)-RELATED"/>
    <property type="match status" value="1"/>
</dbReference>
<dbReference type="Proteomes" id="UP000824998">
    <property type="component" value="Unassembled WGS sequence"/>
</dbReference>
<dbReference type="EMBL" id="MU251475">
    <property type="protein sequence ID" value="KAG9234097.1"/>
    <property type="molecule type" value="Genomic_DNA"/>
</dbReference>
<dbReference type="OrthoDB" id="2426273at2759"/>
<accession>A0A9P7YIG0</accession>
<dbReference type="PANTHER" id="PTHR39596">
    <property type="match status" value="1"/>
</dbReference>
<feature type="compositionally biased region" description="Basic and acidic residues" evidence="1">
    <location>
        <begin position="793"/>
        <end position="803"/>
    </location>
</feature>
<protein>
    <recommendedName>
        <fullName evidence="2">Heterokaryon incompatibility domain-containing protein</fullName>
    </recommendedName>
</protein>
<keyword evidence="4" id="KW-1185">Reference proteome</keyword>